<reference evidence="4 5" key="1">
    <citation type="submission" date="2024-02" db="EMBL/GenBank/DDBJ databases">
        <title>A novel Gemmatimonadota bacterium.</title>
        <authorList>
            <person name="Du Z.-J."/>
            <person name="Ye Y.-Q."/>
        </authorList>
    </citation>
    <scope>NUCLEOTIDE SEQUENCE [LARGE SCALE GENOMIC DNA]</scope>
    <source>
        <strain evidence="4 5">DH-20</strain>
    </source>
</reference>
<organism evidence="4 5">
    <name type="scientific">Gaopeijia maritima</name>
    <dbReference type="NCBI Taxonomy" id="3119007"/>
    <lineage>
        <taxon>Bacteria</taxon>
        <taxon>Pseudomonadati</taxon>
        <taxon>Gemmatimonadota</taxon>
        <taxon>Longimicrobiia</taxon>
        <taxon>Gaopeijiales</taxon>
        <taxon>Gaopeijiaceae</taxon>
        <taxon>Gaopeijia</taxon>
    </lineage>
</organism>
<dbReference type="PANTHER" id="PTHR42792:SF1">
    <property type="entry name" value="FLAGELLAR HOOK-ASSOCIATED PROTEIN 3"/>
    <property type="match status" value="1"/>
</dbReference>
<dbReference type="Pfam" id="PF00669">
    <property type="entry name" value="Flagellin_N"/>
    <property type="match status" value="1"/>
</dbReference>
<feature type="region of interest" description="Disordered" evidence="2">
    <location>
        <begin position="39"/>
        <end position="59"/>
    </location>
</feature>
<dbReference type="EMBL" id="JBBHLI010000008">
    <property type="protein sequence ID" value="MEK9502030.1"/>
    <property type="molecule type" value="Genomic_DNA"/>
</dbReference>
<dbReference type="InterPro" id="IPR013384">
    <property type="entry name" value="Flagell_FlgL"/>
</dbReference>
<dbReference type="SUPFAM" id="SSF64518">
    <property type="entry name" value="Phase 1 flagellin"/>
    <property type="match status" value="1"/>
</dbReference>
<keyword evidence="1" id="KW-0175">Coiled coil</keyword>
<feature type="domain" description="Flagellin N-terminal" evidence="3">
    <location>
        <begin position="67"/>
        <end position="193"/>
    </location>
</feature>
<evidence type="ECO:0000256" key="2">
    <source>
        <dbReference type="SAM" id="MobiDB-lite"/>
    </source>
</evidence>
<dbReference type="Gene3D" id="1.20.1330.10">
    <property type="entry name" value="f41 fragment of flagellin, N-terminal domain"/>
    <property type="match status" value="1"/>
</dbReference>
<evidence type="ECO:0000256" key="1">
    <source>
        <dbReference type="SAM" id="Coils"/>
    </source>
</evidence>
<accession>A0ABU9EDS0</accession>
<evidence type="ECO:0000313" key="4">
    <source>
        <dbReference type="EMBL" id="MEK9502030.1"/>
    </source>
</evidence>
<name>A0ABU9EDS0_9BACT</name>
<sequence>MPGLPERLLQYLEGSRLVVHTEDPRHVISVGESAQVRGCGAETTRKDYGPDRPDSTRPEVGAVRITNNLTLMRSLGTVRKGLSDVAAAQESVTSGQRINRPSDDPTGAARVLATDSDLRALTQYGRNIGTARQRLTVEETALDQVSGIMERARELAYGQAGATANAQTRTVTAEEIDELFKQVVQIANTQEGDTYVFGGMYPDRAPLDATTGAEDPAAPTRQAASYEVGAGSVMEGAHGAGTLFIDTDVLDSLEALATALRADDTAGIEAAGDRIAASHSNLQGIVGEVGARQIRLDVAEANVESLDLNLRNLRSDLMDVEMEEAITVLVNRQASYQAALLSTSRLLDTTLTNYLR</sequence>
<protein>
    <submittedName>
        <fullName evidence="4">Flagellar hook-associated protein FlgL</fullName>
    </submittedName>
</protein>
<proteinExistence type="predicted"/>
<keyword evidence="4" id="KW-0282">Flagellum</keyword>
<comment type="caution">
    <text evidence="4">The sequence shown here is derived from an EMBL/GenBank/DDBJ whole genome shotgun (WGS) entry which is preliminary data.</text>
</comment>
<dbReference type="InterPro" id="IPR001492">
    <property type="entry name" value="Flagellin"/>
</dbReference>
<keyword evidence="4" id="KW-0969">Cilium</keyword>
<keyword evidence="5" id="KW-1185">Reference proteome</keyword>
<feature type="coiled-coil region" evidence="1">
    <location>
        <begin position="296"/>
        <end position="323"/>
    </location>
</feature>
<keyword evidence="4" id="KW-0966">Cell projection</keyword>
<evidence type="ECO:0000259" key="3">
    <source>
        <dbReference type="Pfam" id="PF00669"/>
    </source>
</evidence>
<feature type="compositionally biased region" description="Basic and acidic residues" evidence="2">
    <location>
        <begin position="43"/>
        <end position="57"/>
    </location>
</feature>
<dbReference type="PANTHER" id="PTHR42792">
    <property type="entry name" value="FLAGELLIN"/>
    <property type="match status" value="1"/>
</dbReference>
<evidence type="ECO:0000313" key="5">
    <source>
        <dbReference type="Proteomes" id="UP001484239"/>
    </source>
</evidence>
<dbReference type="NCBIfam" id="TIGR02550">
    <property type="entry name" value="flagell_flgL"/>
    <property type="match status" value="1"/>
</dbReference>
<gene>
    <name evidence="4" type="primary">flgL</name>
    <name evidence="4" type="ORF">WI372_13640</name>
</gene>
<dbReference type="Proteomes" id="UP001484239">
    <property type="component" value="Unassembled WGS sequence"/>
</dbReference>
<dbReference type="InterPro" id="IPR001029">
    <property type="entry name" value="Flagellin_N"/>
</dbReference>